<feature type="modified residue" description="4-aspartylphosphate" evidence="6">
    <location>
        <position position="535"/>
    </location>
</feature>
<dbReference type="FunFam" id="3.30.565.10:FF:000049">
    <property type="entry name" value="Two-component sensor histidine kinase"/>
    <property type="match status" value="1"/>
</dbReference>
<dbReference type="CDD" id="cd00082">
    <property type="entry name" value="HisKA"/>
    <property type="match status" value="1"/>
</dbReference>
<dbReference type="Gene3D" id="3.40.50.2300">
    <property type="match status" value="1"/>
</dbReference>
<feature type="transmembrane region" description="Helical" evidence="7">
    <location>
        <begin position="157"/>
        <end position="176"/>
    </location>
</feature>
<dbReference type="CDD" id="cd00156">
    <property type="entry name" value="REC"/>
    <property type="match status" value="1"/>
</dbReference>
<reference evidence="11" key="1">
    <citation type="submission" date="2016-10" db="EMBL/GenBank/DDBJ databases">
        <authorList>
            <person name="Varghese N."/>
            <person name="Submissions S."/>
        </authorList>
    </citation>
    <scope>NUCLEOTIDE SEQUENCE [LARGE SCALE GENOMIC DNA]</scope>
    <source>
        <strain evidence="11">DSM 17101</strain>
    </source>
</reference>
<keyword evidence="4" id="KW-0808">Transferase</keyword>
<keyword evidence="5 10" id="KW-0418">Kinase</keyword>
<evidence type="ECO:0000259" key="9">
    <source>
        <dbReference type="PROSITE" id="PS50110"/>
    </source>
</evidence>
<evidence type="ECO:0000256" key="6">
    <source>
        <dbReference type="PROSITE-ProRule" id="PRU00169"/>
    </source>
</evidence>
<keyword evidence="11" id="KW-1185">Reference proteome</keyword>
<dbReference type="PANTHER" id="PTHR43047">
    <property type="entry name" value="TWO-COMPONENT HISTIDINE PROTEIN KINASE"/>
    <property type="match status" value="1"/>
</dbReference>
<dbReference type="InterPro" id="IPR001789">
    <property type="entry name" value="Sig_transdc_resp-reg_receiver"/>
</dbReference>
<evidence type="ECO:0000256" key="1">
    <source>
        <dbReference type="ARBA" id="ARBA00000085"/>
    </source>
</evidence>
<dbReference type="GO" id="GO:0000155">
    <property type="term" value="F:phosphorelay sensor kinase activity"/>
    <property type="evidence" value="ECO:0007669"/>
    <property type="project" value="InterPro"/>
</dbReference>
<evidence type="ECO:0000259" key="8">
    <source>
        <dbReference type="PROSITE" id="PS50109"/>
    </source>
</evidence>
<dbReference type="InterPro" id="IPR005467">
    <property type="entry name" value="His_kinase_dom"/>
</dbReference>
<evidence type="ECO:0000313" key="11">
    <source>
        <dbReference type="Proteomes" id="UP000199317"/>
    </source>
</evidence>
<organism evidence="10 11">
    <name type="scientific">Paracidovorax cattleyae</name>
    <dbReference type="NCBI Taxonomy" id="80868"/>
    <lineage>
        <taxon>Bacteria</taxon>
        <taxon>Pseudomonadati</taxon>
        <taxon>Pseudomonadota</taxon>
        <taxon>Betaproteobacteria</taxon>
        <taxon>Burkholderiales</taxon>
        <taxon>Comamonadaceae</taxon>
        <taxon>Paracidovorax</taxon>
    </lineage>
</organism>
<dbReference type="PANTHER" id="PTHR43047:SF9">
    <property type="entry name" value="HISTIDINE KINASE"/>
    <property type="match status" value="1"/>
</dbReference>
<evidence type="ECO:0000313" key="10">
    <source>
        <dbReference type="EMBL" id="SDP73699.1"/>
    </source>
</evidence>
<dbReference type="PRINTS" id="PR00344">
    <property type="entry name" value="BCTRLSENSOR"/>
</dbReference>
<dbReference type="OrthoDB" id="6114847at2"/>
<evidence type="ECO:0000256" key="7">
    <source>
        <dbReference type="SAM" id="Phobius"/>
    </source>
</evidence>
<dbReference type="GO" id="GO:0005886">
    <property type="term" value="C:plasma membrane"/>
    <property type="evidence" value="ECO:0007669"/>
    <property type="project" value="TreeGrafter"/>
</dbReference>
<dbReference type="InterPro" id="IPR036097">
    <property type="entry name" value="HisK_dim/P_sf"/>
</dbReference>
<dbReference type="InterPro" id="IPR003661">
    <property type="entry name" value="HisK_dim/P_dom"/>
</dbReference>
<evidence type="ECO:0000256" key="4">
    <source>
        <dbReference type="ARBA" id="ARBA00022679"/>
    </source>
</evidence>
<keyword evidence="3 6" id="KW-0597">Phosphoprotein</keyword>
<dbReference type="GO" id="GO:0009927">
    <property type="term" value="F:histidine phosphotransfer kinase activity"/>
    <property type="evidence" value="ECO:0007669"/>
    <property type="project" value="TreeGrafter"/>
</dbReference>
<evidence type="ECO:0000256" key="5">
    <source>
        <dbReference type="ARBA" id="ARBA00022777"/>
    </source>
</evidence>
<dbReference type="EMBL" id="FNJL01000023">
    <property type="protein sequence ID" value="SDP73699.1"/>
    <property type="molecule type" value="Genomic_DNA"/>
</dbReference>
<dbReference type="EC" id="2.7.13.3" evidence="2"/>
<evidence type="ECO:0000256" key="2">
    <source>
        <dbReference type="ARBA" id="ARBA00012438"/>
    </source>
</evidence>
<dbReference type="PROSITE" id="PS50109">
    <property type="entry name" value="HIS_KIN"/>
    <property type="match status" value="1"/>
</dbReference>
<dbReference type="Pfam" id="PF00512">
    <property type="entry name" value="HisKA"/>
    <property type="match status" value="1"/>
</dbReference>
<keyword evidence="7" id="KW-0812">Transmembrane</keyword>
<name>A0A1H0V575_9BURK</name>
<keyword evidence="7" id="KW-1133">Transmembrane helix</keyword>
<feature type="domain" description="Response regulatory" evidence="9">
    <location>
        <begin position="487"/>
        <end position="601"/>
    </location>
</feature>
<dbReference type="Gene3D" id="3.30.565.10">
    <property type="entry name" value="Histidine kinase-like ATPase, C-terminal domain"/>
    <property type="match status" value="1"/>
</dbReference>
<gene>
    <name evidence="10" type="ORF">SAMN04489708_12382</name>
</gene>
<feature type="transmembrane region" description="Helical" evidence="7">
    <location>
        <begin position="66"/>
        <end position="86"/>
    </location>
</feature>
<feature type="transmembrane region" description="Helical" evidence="7">
    <location>
        <begin position="131"/>
        <end position="150"/>
    </location>
</feature>
<keyword evidence="7" id="KW-0472">Membrane</keyword>
<dbReference type="SMART" id="SM00387">
    <property type="entry name" value="HATPase_c"/>
    <property type="match status" value="1"/>
</dbReference>
<dbReference type="Pfam" id="PF00072">
    <property type="entry name" value="Response_reg"/>
    <property type="match status" value="1"/>
</dbReference>
<feature type="transmembrane region" description="Helical" evidence="7">
    <location>
        <begin position="12"/>
        <end position="37"/>
    </location>
</feature>
<dbReference type="InterPro" id="IPR003594">
    <property type="entry name" value="HATPase_dom"/>
</dbReference>
<dbReference type="SUPFAM" id="SSF52172">
    <property type="entry name" value="CheY-like"/>
    <property type="match status" value="1"/>
</dbReference>
<dbReference type="PROSITE" id="PS50110">
    <property type="entry name" value="RESPONSE_REGULATORY"/>
    <property type="match status" value="1"/>
</dbReference>
<dbReference type="SMART" id="SM00448">
    <property type="entry name" value="REC"/>
    <property type="match status" value="1"/>
</dbReference>
<comment type="catalytic activity">
    <reaction evidence="1">
        <text>ATP + protein L-histidine = ADP + protein N-phospho-L-histidine.</text>
        <dbReference type="EC" id="2.7.13.3"/>
    </reaction>
</comment>
<dbReference type="InterPro" id="IPR004358">
    <property type="entry name" value="Sig_transdc_His_kin-like_C"/>
</dbReference>
<dbReference type="Gene3D" id="1.10.287.130">
    <property type="match status" value="1"/>
</dbReference>
<proteinExistence type="predicted"/>
<feature type="domain" description="Histidine kinase" evidence="8">
    <location>
        <begin position="251"/>
        <end position="464"/>
    </location>
</feature>
<feature type="transmembrane region" description="Helical" evidence="7">
    <location>
        <begin position="107"/>
        <end position="125"/>
    </location>
</feature>
<dbReference type="RefSeq" id="WP_092836824.1">
    <property type="nucleotide sequence ID" value="NZ_FNJL01000023.1"/>
</dbReference>
<dbReference type="SMART" id="SM00388">
    <property type="entry name" value="HisKA"/>
    <property type="match status" value="1"/>
</dbReference>
<dbReference type="Pfam" id="PF02518">
    <property type="entry name" value="HATPase_c"/>
    <property type="match status" value="1"/>
</dbReference>
<dbReference type="Proteomes" id="UP000199317">
    <property type="component" value="Unassembled WGS sequence"/>
</dbReference>
<sequence length="604" mass="66215">MKDSAPVYAERLKLVLGGIAQSLPIGFLLATLLVVVFEFTSGQLVTAVSASTGEAIRVMTARIDDVWLGAWYLAVLVGRLLLVLYCRHTLRHGFDFSEMRGITRRLAAGKGYEGVIWGCLGWIVVDEASSPASTAMLLGVMAAISSNAVSLLSPIRLLFAALIVPMLLVAGGRFLVMDGLMYQAMGACCLLYVVGQYGQAGLIGRGLSESIRLRFENLDLIQRLEVEKLAAHEAKEHAEQANQAKSRFLAAASHDLRQPVHALGFFLEALSSGPAGTSQRLVVDHAKAASAASREMLDTLLDFSLIEAGVIQPQFSACLIQTTLHKLEQELAPLADAKSLIYRSRDSQAVVRTDMRLLEMILRNLISNAIRYTGRGGVLIGCRRRGQRLSIEVFDTGIGIASEQHREIFREFHQLGNPERDRRKGLGLGLAIAEGLSHSLDQPLTLSSRIGRGSVFRISVPLAPSDARISTMEWIQPSRFQGLTGRRILVIDDDETVRAAMHTLLESYGCIDRTVENLEQALAVNDWLPDAIICDYRLRDRQTGADVILALRDHYAYPVPALLMTGDTAPERLREAMSGDIALLHKPVAPDKFWRTLSKILTDG</sequence>
<dbReference type="SUPFAM" id="SSF55874">
    <property type="entry name" value="ATPase domain of HSP90 chaperone/DNA topoisomerase II/histidine kinase"/>
    <property type="match status" value="1"/>
</dbReference>
<accession>A0A1H0V575</accession>
<dbReference type="InterPro" id="IPR036890">
    <property type="entry name" value="HATPase_C_sf"/>
</dbReference>
<protein>
    <recommendedName>
        <fullName evidence="2">histidine kinase</fullName>
        <ecNumber evidence="2">2.7.13.3</ecNumber>
    </recommendedName>
</protein>
<dbReference type="AlphaFoldDB" id="A0A1H0V575"/>
<dbReference type="SUPFAM" id="SSF47384">
    <property type="entry name" value="Homodimeric domain of signal transducing histidine kinase"/>
    <property type="match status" value="1"/>
</dbReference>
<dbReference type="InterPro" id="IPR011006">
    <property type="entry name" value="CheY-like_superfamily"/>
</dbReference>
<evidence type="ECO:0000256" key="3">
    <source>
        <dbReference type="ARBA" id="ARBA00022553"/>
    </source>
</evidence>